<organism evidence="2 3">
    <name type="scientific">Megasphaera hominis</name>
    <dbReference type="NCBI Taxonomy" id="159836"/>
    <lineage>
        <taxon>Bacteria</taxon>
        <taxon>Bacillati</taxon>
        <taxon>Bacillota</taxon>
        <taxon>Negativicutes</taxon>
        <taxon>Veillonellales</taxon>
        <taxon>Veillonellaceae</taxon>
        <taxon>Megasphaera</taxon>
    </lineage>
</organism>
<dbReference type="RefSeq" id="WP_186503683.1">
    <property type="nucleotide sequence ID" value="NZ_JACOGK010000025.1"/>
</dbReference>
<dbReference type="EMBL" id="JACOGK010000025">
    <property type="protein sequence ID" value="MBC3537374.1"/>
    <property type="molecule type" value="Genomic_DNA"/>
</dbReference>
<reference evidence="2 3" key="1">
    <citation type="submission" date="2020-08" db="EMBL/GenBank/DDBJ databases">
        <authorList>
            <person name="Liu C."/>
            <person name="Sun Q."/>
        </authorList>
    </citation>
    <scope>NUCLEOTIDE SEQUENCE [LARGE SCALE GENOMIC DNA]</scope>
    <source>
        <strain evidence="2 3">NSJ-59</strain>
    </source>
</reference>
<evidence type="ECO:0000313" key="3">
    <source>
        <dbReference type="Proteomes" id="UP000606870"/>
    </source>
</evidence>
<sequence>MAKERDEDLLCPVCKKHYFEFYGDFDECPICGWTNDVVQKDKPDWEGCGNDMSLNEAREAYKNGKPIE</sequence>
<accession>A0ABR6VJC7</accession>
<protein>
    <recommendedName>
        <fullName evidence="1">Cysteine-rich CPCC domain-containing protein</fullName>
    </recommendedName>
</protein>
<gene>
    <name evidence="2" type="ORF">H8J70_08930</name>
</gene>
<dbReference type="Pfam" id="PF14206">
    <property type="entry name" value="Cys_rich_CPCC"/>
    <property type="match status" value="1"/>
</dbReference>
<proteinExistence type="predicted"/>
<dbReference type="InterPro" id="IPR025983">
    <property type="entry name" value="Cys_rich_CPCC"/>
</dbReference>
<evidence type="ECO:0000313" key="2">
    <source>
        <dbReference type="EMBL" id="MBC3537374.1"/>
    </source>
</evidence>
<keyword evidence="3" id="KW-1185">Reference proteome</keyword>
<name>A0ABR6VJC7_9FIRM</name>
<feature type="domain" description="Cysteine-rich CPCC" evidence="1">
    <location>
        <begin position="11"/>
        <end position="62"/>
    </location>
</feature>
<evidence type="ECO:0000259" key="1">
    <source>
        <dbReference type="Pfam" id="PF14206"/>
    </source>
</evidence>
<dbReference type="Proteomes" id="UP000606870">
    <property type="component" value="Unassembled WGS sequence"/>
</dbReference>
<comment type="caution">
    <text evidence="2">The sequence shown here is derived from an EMBL/GenBank/DDBJ whole genome shotgun (WGS) entry which is preliminary data.</text>
</comment>